<dbReference type="InterPro" id="IPR019489">
    <property type="entry name" value="Clp_ATPase_C"/>
</dbReference>
<feature type="domain" description="Clp ATPase C-terminal" evidence="6">
    <location>
        <begin position="551"/>
        <end position="647"/>
    </location>
</feature>
<dbReference type="PANTHER" id="PTHR11638">
    <property type="entry name" value="ATP-DEPENDENT CLP PROTEASE"/>
    <property type="match status" value="1"/>
</dbReference>
<organism evidence="7 8">
    <name type="scientific">Catellatospora bangladeshensis</name>
    <dbReference type="NCBI Taxonomy" id="310355"/>
    <lineage>
        <taxon>Bacteria</taxon>
        <taxon>Bacillati</taxon>
        <taxon>Actinomycetota</taxon>
        <taxon>Actinomycetes</taxon>
        <taxon>Micromonosporales</taxon>
        <taxon>Micromonosporaceae</taxon>
        <taxon>Catellatospora</taxon>
    </lineage>
</organism>
<dbReference type="PRINTS" id="PR00300">
    <property type="entry name" value="CLPPROTEASEA"/>
</dbReference>
<dbReference type="RefSeq" id="WP_203749584.1">
    <property type="nucleotide sequence ID" value="NZ_BONF01000027.1"/>
</dbReference>
<dbReference type="Pfam" id="PF07724">
    <property type="entry name" value="AAA_2"/>
    <property type="match status" value="1"/>
</dbReference>
<dbReference type="InterPro" id="IPR003593">
    <property type="entry name" value="AAA+_ATPase"/>
</dbReference>
<evidence type="ECO:0000259" key="6">
    <source>
        <dbReference type="SMART" id="SM01086"/>
    </source>
</evidence>
<dbReference type="InterPro" id="IPR027417">
    <property type="entry name" value="P-loop_NTPase"/>
</dbReference>
<feature type="region of interest" description="Disordered" evidence="4">
    <location>
        <begin position="114"/>
        <end position="149"/>
    </location>
</feature>
<feature type="compositionally biased region" description="Pro residues" evidence="4">
    <location>
        <begin position="117"/>
        <end position="146"/>
    </location>
</feature>
<evidence type="ECO:0000259" key="5">
    <source>
        <dbReference type="SMART" id="SM00382"/>
    </source>
</evidence>
<dbReference type="PANTHER" id="PTHR11638:SF18">
    <property type="entry name" value="HEAT SHOCK PROTEIN 104"/>
    <property type="match status" value="1"/>
</dbReference>
<dbReference type="GO" id="GO:0034605">
    <property type="term" value="P:cellular response to heat"/>
    <property type="evidence" value="ECO:0007669"/>
    <property type="project" value="TreeGrafter"/>
</dbReference>
<dbReference type="GO" id="GO:0005737">
    <property type="term" value="C:cytoplasm"/>
    <property type="evidence" value="ECO:0007669"/>
    <property type="project" value="TreeGrafter"/>
</dbReference>
<evidence type="ECO:0000256" key="2">
    <source>
        <dbReference type="ARBA" id="ARBA00022840"/>
    </source>
</evidence>
<gene>
    <name evidence="7" type="ORF">Cba03nite_45090</name>
</gene>
<dbReference type="CDD" id="cd19499">
    <property type="entry name" value="RecA-like_ClpB_Hsp104-like"/>
    <property type="match status" value="1"/>
</dbReference>
<reference evidence="7 8" key="1">
    <citation type="submission" date="2021-01" db="EMBL/GenBank/DDBJ databases">
        <title>Whole genome shotgun sequence of Catellatospora bangladeshensis NBRC 107357.</title>
        <authorList>
            <person name="Komaki H."/>
            <person name="Tamura T."/>
        </authorList>
    </citation>
    <scope>NUCLEOTIDE SEQUENCE [LARGE SCALE GENOMIC DNA]</scope>
    <source>
        <strain evidence="7 8">NBRC 107357</strain>
    </source>
</reference>
<keyword evidence="1" id="KW-0547">Nucleotide-binding</keyword>
<dbReference type="EMBL" id="BONF01000027">
    <property type="protein sequence ID" value="GIF83160.1"/>
    <property type="molecule type" value="Genomic_DNA"/>
</dbReference>
<dbReference type="InterPro" id="IPR003959">
    <property type="entry name" value="ATPase_AAA_core"/>
</dbReference>
<keyword evidence="2" id="KW-0067">ATP-binding</keyword>
<evidence type="ECO:0000256" key="1">
    <source>
        <dbReference type="ARBA" id="ARBA00022741"/>
    </source>
</evidence>
<dbReference type="SMART" id="SM00382">
    <property type="entry name" value="AAA"/>
    <property type="match status" value="1"/>
</dbReference>
<accession>A0A8J3JQF1</accession>
<evidence type="ECO:0000313" key="8">
    <source>
        <dbReference type="Proteomes" id="UP000601223"/>
    </source>
</evidence>
<feature type="domain" description="AAA+ ATPase" evidence="5">
    <location>
        <begin position="367"/>
        <end position="512"/>
    </location>
</feature>
<dbReference type="SUPFAM" id="SSF52540">
    <property type="entry name" value="P-loop containing nucleoside triphosphate hydrolases"/>
    <property type="match status" value="1"/>
</dbReference>
<evidence type="ECO:0000256" key="3">
    <source>
        <dbReference type="ARBA" id="ARBA00023186"/>
    </source>
</evidence>
<comment type="caution">
    <text evidence="7">The sequence shown here is derived from an EMBL/GenBank/DDBJ whole genome shotgun (WGS) entry which is preliminary data.</text>
</comment>
<dbReference type="GO" id="GO:0005524">
    <property type="term" value="F:ATP binding"/>
    <property type="evidence" value="ECO:0007669"/>
    <property type="project" value="UniProtKB-KW"/>
</dbReference>
<evidence type="ECO:0000256" key="4">
    <source>
        <dbReference type="SAM" id="MobiDB-lite"/>
    </source>
</evidence>
<dbReference type="Gene3D" id="3.40.50.300">
    <property type="entry name" value="P-loop containing nucleotide triphosphate hydrolases"/>
    <property type="match status" value="1"/>
</dbReference>
<name>A0A8J3JQF1_9ACTN</name>
<dbReference type="InterPro" id="IPR050130">
    <property type="entry name" value="ClpA_ClpB"/>
</dbReference>
<dbReference type="AlphaFoldDB" id="A0A8J3JQF1"/>
<dbReference type="Proteomes" id="UP000601223">
    <property type="component" value="Unassembled WGS sequence"/>
</dbReference>
<keyword evidence="3" id="KW-0143">Chaperone</keyword>
<dbReference type="SMART" id="SM01086">
    <property type="entry name" value="ClpB_D2-small"/>
    <property type="match status" value="1"/>
</dbReference>
<dbReference type="GO" id="GO:0016887">
    <property type="term" value="F:ATP hydrolysis activity"/>
    <property type="evidence" value="ECO:0007669"/>
    <property type="project" value="InterPro"/>
</dbReference>
<evidence type="ECO:0000313" key="7">
    <source>
        <dbReference type="EMBL" id="GIF83160.1"/>
    </source>
</evidence>
<keyword evidence="8" id="KW-1185">Reference proteome</keyword>
<sequence>MSTSGLPAFVRELEGTLSVHAQYVLHGNIHDQYLVPSPEAPDQRYPVDLRELLWIALQSAGYEAMVYYDPVHGISEYPPRDRASAEAATRLLGRRVLGSQPTLMELRTHLSRLVGTPAPPTAAPPPPVPGQAPAPGVPQQAAPPEPPRPEGVKAAFVIGYAARIPRSMAQLDEAERDFFLFCQQIALTAEPRGHSPAHPAGVFNPVIWLVEGERDLPAWLTAGIERIRTIAVPMPGLDERRAAARIYGAGIPMAPETSGEELAQLIDGFARRTDGMTVLGIRETSRLAHDRGLRLDEIGDAVRIYKLGIDDNPWRRASIRGQIQLGEAEIPRKVLGQDQAVLKTLDILKRAALGLSGAQASSSAHRPRGVLFFAGPTGVGKTELAKSVAEVLFGDADAYLRFDMSEFAAEHSDHRLIGAPPGYVGFEAGGELTGAVRRQPFRVVLFDEIEKAHHRVLDKFLQILEDGRLTDGQGLTTHFTECVLIFTSNLGIIDEDQQTHERTQKIRPGELSYRELEREVRETVKHHFISVLGRPELLNRLGDNIVVFDFISPEVADEVFALQLGNIRQRLRAEHRMQVDLSADAAEVLRTLCTADLDNGGRGIGNQLESRFINPLARHLFDRDIAPGVHLDVRSIRTDTTTGRVDLDITERRAGDEPPAATAIVPAQPEAGPEVLVGEVVR</sequence>
<protein>
    <submittedName>
        <fullName evidence="7">Chaperone</fullName>
    </submittedName>
</protein>
<proteinExistence type="predicted"/>
<dbReference type="InterPro" id="IPR001270">
    <property type="entry name" value="ClpA/B"/>
</dbReference>